<reference evidence="3" key="1">
    <citation type="submission" date="2023-08" db="EMBL/GenBank/DDBJ databases">
        <authorList>
            <person name="Chen Y."/>
            <person name="Shah S."/>
            <person name="Dougan E. K."/>
            <person name="Thang M."/>
            <person name="Chan C."/>
        </authorList>
    </citation>
    <scope>NUCLEOTIDE SEQUENCE</scope>
</reference>
<keyword evidence="1" id="KW-1015">Disulfide bond</keyword>
<evidence type="ECO:0000313" key="4">
    <source>
        <dbReference type="Proteomes" id="UP001178507"/>
    </source>
</evidence>
<name>A0AA36HYT3_9DINO</name>
<comment type="caution">
    <text evidence="3">The sequence shown here is derived from an EMBL/GenBank/DDBJ whole genome shotgun (WGS) entry which is preliminary data.</text>
</comment>
<organism evidence="3 4">
    <name type="scientific">Effrenium voratum</name>
    <dbReference type="NCBI Taxonomy" id="2562239"/>
    <lineage>
        <taxon>Eukaryota</taxon>
        <taxon>Sar</taxon>
        <taxon>Alveolata</taxon>
        <taxon>Dinophyceae</taxon>
        <taxon>Suessiales</taxon>
        <taxon>Symbiodiniaceae</taxon>
        <taxon>Effrenium</taxon>
    </lineage>
</organism>
<sequence>MDRSGLGTMSGESPCTDVPKVPHAKDTTACAGRESGELCPIECQDGFQMLTELRCYRGVWLEAACVAFCAAPTEAIGGAISLDHCAGTQVDETCAVICEPGLHPTGRIKCLPGGRWSEAHCFDPAEELMHEVVARVDVEGLLDFCDLAAANNLEGLEVAGSSFEEVFAQDLKVPVNLFTTNITADPHFSRNGYRLEMKVLCSETQKATPLTFHHSVSSAGLAGFEPAELRAFSDCEKKMHQLNGSIHTTDKEQYRETLCHTFCNAQENCIPECQDRVLGLQVFPDTLALQVLEEGSGLPPTNRTSTHELHFI</sequence>
<evidence type="ECO:0000256" key="2">
    <source>
        <dbReference type="SAM" id="MobiDB-lite"/>
    </source>
</evidence>
<evidence type="ECO:0000256" key="1">
    <source>
        <dbReference type="ARBA" id="ARBA00023157"/>
    </source>
</evidence>
<evidence type="ECO:0008006" key="5">
    <source>
        <dbReference type="Google" id="ProtNLM"/>
    </source>
</evidence>
<proteinExistence type="predicted"/>
<dbReference type="AlphaFoldDB" id="A0AA36HYT3"/>
<evidence type="ECO:0000313" key="3">
    <source>
        <dbReference type="EMBL" id="CAJ1377794.1"/>
    </source>
</evidence>
<gene>
    <name evidence="3" type="ORF">EVOR1521_LOCUS6505</name>
</gene>
<feature type="region of interest" description="Disordered" evidence="2">
    <location>
        <begin position="1"/>
        <end position="20"/>
    </location>
</feature>
<accession>A0AA36HYT3</accession>
<keyword evidence="4" id="KW-1185">Reference proteome</keyword>
<protein>
    <recommendedName>
        <fullName evidence="5">Sushi domain-containing protein</fullName>
    </recommendedName>
</protein>
<dbReference type="Proteomes" id="UP001178507">
    <property type="component" value="Unassembled WGS sequence"/>
</dbReference>
<dbReference type="InterPro" id="IPR035976">
    <property type="entry name" value="Sushi/SCR/CCP_sf"/>
</dbReference>
<dbReference type="EMBL" id="CAUJNA010000491">
    <property type="protein sequence ID" value="CAJ1377794.1"/>
    <property type="molecule type" value="Genomic_DNA"/>
</dbReference>
<dbReference type="SUPFAM" id="SSF57535">
    <property type="entry name" value="Complement control module/SCR domain"/>
    <property type="match status" value="1"/>
</dbReference>